<protein>
    <recommendedName>
        <fullName evidence="4">OmpA-like domain-containing protein</fullName>
    </recommendedName>
</protein>
<keyword evidence="1" id="KW-0472">Membrane</keyword>
<dbReference type="EMBL" id="NKUC01000019">
    <property type="protein sequence ID" value="PYD56606.1"/>
    <property type="molecule type" value="Genomic_DNA"/>
</dbReference>
<evidence type="ECO:0000256" key="3">
    <source>
        <dbReference type="SAM" id="SignalP"/>
    </source>
</evidence>
<dbReference type="InterPro" id="IPR006665">
    <property type="entry name" value="OmpA-like"/>
</dbReference>
<dbReference type="RefSeq" id="WP_061272370.1">
    <property type="nucleotide sequence ID" value="NZ_NKUC01000019.1"/>
</dbReference>
<evidence type="ECO:0000256" key="1">
    <source>
        <dbReference type="PROSITE-ProRule" id="PRU00473"/>
    </source>
</evidence>
<evidence type="ECO:0000313" key="5">
    <source>
        <dbReference type="EMBL" id="PYD56606.1"/>
    </source>
</evidence>
<sequence length="316" mass="31936">MQHSFPSLPRRSARVLAVLGVATCALLGSAQAQVTTSKSALDALGAPQKRAAMLPDGGSMSLSGATTPDTPESAASAPPAAQVPPTPTSRPRNGASSPSAATRHAATAPAPQAAPPVAAPATAKAPAGTHAAATAPMPSSSTNAVAPAAAIAALPPVAARPPDNPVLHPPETHVPLHPFTPPPEVKPDPQARGRAEKVTGGTRLHFATQSADMNPRMMTALQTFATLMQKLPDQHINIVAYGEGRPDDPSTPRRVALSRGLAVRSVLIHAGVAPTRIYVRAIGLPDADAQGAGADCVDVTRSGVVASTTQTEPPAH</sequence>
<feature type="compositionally biased region" description="Low complexity" evidence="2">
    <location>
        <begin position="65"/>
        <end position="80"/>
    </location>
</feature>
<keyword evidence="3" id="KW-0732">Signal</keyword>
<dbReference type="PROSITE" id="PS51123">
    <property type="entry name" value="OMPA_2"/>
    <property type="match status" value="1"/>
</dbReference>
<feature type="compositionally biased region" description="Low complexity" evidence="2">
    <location>
        <begin position="95"/>
        <end position="111"/>
    </location>
</feature>
<feature type="chain" id="PRO_5016441261" description="OmpA-like domain-containing protein" evidence="3">
    <location>
        <begin position="33"/>
        <end position="316"/>
    </location>
</feature>
<keyword evidence="6" id="KW-1185">Reference proteome</keyword>
<feature type="domain" description="OmpA-like" evidence="4">
    <location>
        <begin position="193"/>
        <end position="311"/>
    </location>
</feature>
<evidence type="ECO:0000259" key="4">
    <source>
        <dbReference type="PROSITE" id="PS51123"/>
    </source>
</evidence>
<dbReference type="Proteomes" id="UP000248257">
    <property type="component" value="Unassembled WGS sequence"/>
</dbReference>
<dbReference type="Gene3D" id="3.30.1330.60">
    <property type="entry name" value="OmpA-like domain"/>
    <property type="match status" value="1"/>
</dbReference>
<dbReference type="AlphaFoldDB" id="A0A318PNI0"/>
<evidence type="ECO:0000256" key="2">
    <source>
        <dbReference type="SAM" id="MobiDB-lite"/>
    </source>
</evidence>
<dbReference type="SUPFAM" id="SSF103088">
    <property type="entry name" value="OmpA-like"/>
    <property type="match status" value="1"/>
</dbReference>
<feature type="region of interest" description="Disordered" evidence="2">
    <location>
        <begin position="51"/>
        <end position="142"/>
    </location>
</feature>
<organism evidence="5 6">
    <name type="scientific">Komagataeibacter xylinus</name>
    <name type="common">Gluconacetobacter xylinus</name>
    <dbReference type="NCBI Taxonomy" id="28448"/>
    <lineage>
        <taxon>Bacteria</taxon>
        <taxon>Pseudomonadati</taxon>
        <taxon>Pseudomonadota</taxon>
        <taxon>Alphaproteobacteria</taxon>
        <taxon>Acetobacterales</taxon>
        <taxon>Acetobacteraceae</taxon>
        <taxon>Komagataeibacter</taxon>
    </lineage>
</organism>
<reference evidence="5 6" key="1">
    <citation type="submission" date="2017-07" db="EMBL/GenBank/DDBJ databases">
        <title>A draft genome sequence of Komagataeibacter xylinus LMG 1515.</title>
        <authorList>
            <person name="Skraban J."/>
            <person name="Cleenwerck I."/>
            <person name="Vandamme P."/>
            <person name="Trcek J."/>
        </authorList>
    </citation>
    <scope>NUCLEOTIDE SEQUENCE [LARGE SCALE GENOMIC DNA]</scope>
    <source>
        <strain evidence="5 6">LMG 1515</strain>
    </source>
</reference>
<comment type="caution">
    <text evidence="5">The sequence shown here is derived from an EMBL/GenBank/DDBJ whole genome shotgun (WGS) entry which is preliminary data.</text>
</comment>
<feature type="compositionally biased region" description="Basic and acidic residues" evidence="2">
    <location>
        <begin position="185"/>
        <end position="197"/>
    </location>
</feature>
<dbReference type="GO" id="GO:0016020">
    <property type="term" value="C:membrane"/>
    <property type="evidence" value="ECO:0007669"/>
    <property type="project" value="UniProtKB-UniRule"/>
</dbReference>
<accession>A0A318PNI0</accession>
<evidence type="ECO:0000313" key="6">
    <source>
        <dbReference type="Proteomes" id="UP000248257"/>
    </source>
</evidence>
<feature type="signal peptide" evidence="3">
    <location>
        <begin position="1"/>
        <end position="32"/>
    </location>
</feature>
<proteinExistence type="predicted"/>
<dbReference type="Pfam" id="PF00691">
    <property type="entry name" value="OmpA"/>
    <property type="match status" value="1"/>
</dbReference>
<gene>
    <name evidence="5" type="ORF">CFR75_09840</name>
</gene>
<dbReference type="InterPro" id="IPR036737">
    <property type="entry name" value="OmpA-like_sf"/>
</dbReference>
<name>A0A318PNI0_KOMXY</name>
<dbReference type="STRING" id="1220579.GCA_001571345_00947"/>
<dbReference type="OrthoDB" id="7282927at2"/>
<feature type="compositionally biased region" description="Low complexity" evidence="2">
    <location>
        <begin position="119"/>
        <end position="142"/>
    </location>
</feature>
<feature type="region of interest" description="Disordered" evidence="2">
    <location>
        <begin position="160"/>
        <end position="198"/>
    </location>
</feature>